<accession>A0ABR0A019</accession>
<evidence type="ECO:0000313" key="2">
    <source>
        <dbReference type="Proteomes" id="UP001234178"/>
    </source>
</evidence>
<keyword evidence="2" id="KW-1185">Reference proteome</keyword>
<name>A0ABR0A019_9CRUS</name>
<protein>
    <submittedName>
        <fullName evidence="1">Uncharacterized protein</fullName>
    </submittedName>
</protein>
<dbReference type="Proteomes" id="UP001234178">
    <property type="component" value="Unassembled WGS sequence"/>
</dbReference>
<proteinExistence type="predicted"/>
<reference evidence="1 2" key="1">
    <citation type="journal article" date="2023" name="Nucleic Acids Res.">
        <title>The hologenome of Daphnia magna reveals possible DNA methylation and microbiome-mediated evolution of the host genome.</title>
        <authorList>
            <person name="Chaturvedi A."/>
            <person name="Li X."/>
            <person name="Dhandapani V."/>
            <person name="Marshall H."/>
            <person name="Kissane S."/>
            <person name="Cuenca-Cambronero M."/>
            <person name="Asole G."/>
            <person name="Calvet F."/>
            <person name="Ruiz-Romero M."/>
            <person name="Marangio P."/>
            <person name="Guigo R."/>
            <person name="Rago D."/>
            <person name="Mirbahai L."/>
            <person name="Eastwood N."/>
            <person name="Colbourne J.K."/>
            <person name="Zhou J."/>
            <person name="Mallon E."/>
            <person name="Orsini L."/>
        </authorList>
    </citation>
    <scope>NUCLEOTIDE SEQUENCE [LARGE SCALE GENOMIC DNA]</scope>
    <source>
        <strain evidence="1">LRV0_1</strain>
    </source>
</reference>
<evidence type="ECO:0000313" key="1">
    <source>
        <dbReference type="EMBL" id="KAK4018473.1"/>
    </source>
</evidence>
<gene>
    <name evidence="1" type="ORF">OUZ56_000524</name>
</gene>
<comment type="caution">
    <text evidence="1">The sequence shown here is derived from an EMBL/GenBank/DDBJ whole genome shotgun (WGS) entry which is preliminary data.</text>
</comment>
<organism evidence="1 2">
    <name type="scientific">Daphnia magna</name>
    <dbReference type="NCBI Taxonomy" id="35525"/>
    <lineage>
        <taxon>Eukaryota</taxon>
        <taxon>Metazoa</taxon>
        <taxon>Ecdysozoa</taxon>
        <taxon>Arthropoda</taxon>
        <taxon>Crustacea</taxon>
        <taxon>Branchiopoda</taxon>
        <taxon>Diplostraca</taxon>
        <taxon>Cladocera</taxon>
        <taxon>Anomopoda</taxon>
        <taxon>Daphniidae</taxon>
        <taxon>Daphnia</taxon>
    </lineage>
</organism>
<sequence>MAEMYLLGPEGDVLPPDFFRRRFSMIAVKPSIHQLIEFCLNNVHTIGNTTFLSSPILNNCLLLQDTSCVERGTADRQRKPVDDKQLIQFALYHLDPTLQLSCFRLKSTAVKLVYTSSCHPRCLTLGSLFSFALSVHLFAISLMNVV</sequence>
<dbReference type="EMBL" id="JAOYFB010000036">
    <property type="protein sequence ID" value="KAK4018473.1"/>
    <property type="molecule type" value="Genomic_DNA"/>
</dbReference>